<evidence type="ECO:0000256" key="6">
    <source>
        <dbReference type="ARBA" id="ARBA00023136"/>
    </source>
</evidence>
<feature type="transmembrane region" description="Helical" evidence="7">
    <location>
        <begin position="185"/>
        <end position="204"/>
    </location>
</feature>
<keyword evidence="9" id="KW-1185">Reference proteome</keyword>
<comment type="subcellular location">
    <subcellularLocation>
        <location evidence="1">Cell membrane</location>
        <topology evidence="1">Multi-pass membrane protein</topology>
    </subcellularLocation>
</comment>
<dbReference type="RefSeq" id="WP_343957667.1">
    <property type="nucleotide sequence ID" value="NZ_BAAAKZ010000002.1"/>
</dbReference>
<evidence type="ECO:0000256" key="2">
    <source>
        <dbReference type="ARBA" id="ARBA00022475"/>
    </source>
</evidence>
<feature type="transmembrane region" description="Helical" evidence="7">
    <location>
        <begin position="337"/>
        <end position="359"/>
    </location>
</feature>
<feature type="transmembrane region" description="Helical" evidence="7">
    <location>
        <begin position="149"/>
        <end position="173"/>
    </location>
</feature>
<evidence type="ECO:0000313" key="9">
    <source>
        <dbReference type="Proteomes" id="UP001597181"/>
    </source>
</evidence>
<reference evidence="9" key="1">
    <citation type="journal article" date="2019" name="Int. J. Syst. Evol. Microbiol.">
        <title>The Global Catalogue of Microorganisms (GCM) 10K type strain sequencing project: providing services to taxonomists for standard genome sequencing and annotation.</title>
        <authorList>
            <consortium name="The Broad Institute Genomics Platform"/>
            <consortium name="The Broad Institute Genome Sequencing Center for Infectious Disease"/>
            <person name="Wu L."/>
            <person name="Ma J."/>
        </authorList>
    </citation>
    <scope>NUCLEOTIDE SEQUENCE [LARGE SCALE GENOMIC DNA]</scope>
    <source>
        <strain evidence="9">CCUG 50213</strain>
    </source>
</reference>
<dbReference type="PANTHER" id="PTHR22926">
    <property type="entry name" value="PHOSPHO-N-ACETYLMURAMOYL-PENTAPEPTIDE-TRANSFERASE"/>
    <property type="match status" value="1"/>
</dbReference>
<keyword evidence="2" id="KW-1003">Cell membrane</keyword>
<keyword evidence="3" id="KW-0808">Transferase</keyword>
<comment type="caution">
    <text evidence="8">The sequence shown here is derived from an EMBL/GenBank/DDBJ whole genome shotgun (WGS) entry which is preliminary data.</text>
</comment>
<feature type="transmembrane region" description="Helical" evidence="7">
    <location>
        <begin position="209"/>
        <end position="227"/>
    </location>
</feature>
<keyword evidence="4 7" id="KW-0812">Transmembrane</keyword>
<evidence type="ECO:0000313" key="8">
    <source>
        <dbReference type="EMBL" id="MFD1201732.1"/>
    </source>
</evidence>
<feature type="transmembrane region" description="Helical" evidence="7">
    <location>
        <begin position="247"/>
        <end position="273"/>
    </location>
</feature>
<evidence type="ECO:0000256" key="3">
    <source>
        <dbReference type="ARBA" id="ARBA00022679"/>
    </source>
</evidence>
<organism evidence="8 9">
    <name type="scientific">Leucobacter albus</name>
    <dbReference type="NCBI Taxonomy" id="272210"/>
    <lineage>
        <taxon>Bacteria</taxon>
        <taxon>Bacillati</taxon>
        <taxon>Actinomycetota</taxon>
        <taxon>Actinomycetes</taxon>
        <taxon>Micrococcales</taxon>
        <taxon>Microbacteriaceae</taxon>
        <taxon>Leucobacter</taxon>
    </lineage>
</organism>
<dbReference type="PANTHER" id="PTHR22926:SF3">
    <property type="entry name" value="UNDECAPRENYL-PHOSPHATE ALPHA-N-ACETYLGLUCOSAMINYL 1-PHOSPHATE TRANSFERASE"/>
    <property type="match status" value="1"/>
</dbReference>
<dbReference type="Pfam" id="PF00953">
    <property type="entry name" value="Glycos_transf_4"/>
    <property type="match status" value="1"/>
</dbReference>
<name>A0ABW3TQQ4_9MICO</name>
<dbReference type="Proteomes" id="UP001597181">
    <property type="component" value="Unassembled WGS sequence"/>
</dbReference>
<feature type="transmembrane region" description="Helical" evidence="7">
    <location>
        <begin position="43"/>
        <end position="67"/>
    </location>
</feature>
<feature type="transmembrane region" description="Helical" evidence="7">
    <location>
        <begin position="74"/>
        <end position="95"/>
    </location>
</feature>
<keyword evidence="6 7" id="KW-0472">Membrane</keyword>
<accession>A0ABW3TQQ4</accession>
<keyword evidence="5 7" id="KW-1133">Transmembrane helix</keyword>
<dbReference type="EMBL" id="JBHTLY010000002">
    <property type="protein sequence ID" value="MFD1201732.1"/>
    <property type="molecule type" value="Genomic_DNA"/>
</dbReference>
<evidence type="ECO:0000256" key="7">
    <source>
        <dbReference type="SAM" id="Phobius"/>
    </source>
</evidence>
<proteinExistence type="predicted"/>
<evidence type="ECO:0000256" key="1">
    <source>
        <dbReference type="ARBA" id="ARBA00004651"/>
    </source>
</evidence>
<dbReference type="InterPro" id="IPR000715">
    <property type="entry name" value="Glycosyl_transferase_4"/>
</dbReference>
<gene>
    <name evidence="8" type="ORF">ACFQ3U_07495</name>
</gene>
<protein>
    <submittedName>
        <fullName evidence="8">UDP-phosphate alpha-N-acetyl-D-fucosaminephosphotransferase</fullName>
    </submittedName>
</protein>
<feature type="transmembrane region" description="Helical" evidence="7">
    <location>
        <begin position="107"/>
        <end position="129"/>
    </location>
</feature>
<evidence type="ECO:0000256" key="4">
    <source>
        <dbReference type="ARBA" id="ARBA00022692"/>
    </source>
</evidence>
<feature type="transmembrane region" description="Helical" evidence="7">
    <location>
        <begin position="310"/>
        <end position="331"/>
    </location>
</feature>
<sequence>MTALIGAAALALSLVLPFAVKPLLVKLGVMDVPNERSSHEKPVLRGLGLSVLIAIVVVETVAVVNVFAVDSESFSWKMLLVILLGTLAAGLLGLGEDLKGVSVPVRSALLLVIAASTSVALIWVVRAYFGAGPYFGWNASQGMPAQVPWVSLMPAWVLVLLAVYGVLFISSYINVANFMDGLNGISGLHGVIAGLAFAAAGYFWMGGGWLTIAGLVLAAGFAGFLPWNLTKPGAFLGDVGSYLLGGAVAVTSFAAFIAGVPVLAAIGPTIIYFGDVGVTLVKRVRNGHKWDEPHKEHAYQRLHQLGMPHIAASGINAAFTLAASLLGLASIFVAPVWWLVLLVLGLALVVAYQLLPGALGRRRASR</sequence>
<evidence type="ECO:0000256" key="5">
    <source>
        <dbReference type="ARBA" id="ARBA00022989"/>
    </source>
</evidence>